<dbReference type="OrthoDB" id="7273738at2"/>
<comment type="caution">
    <text evidence="1">The sequence shown here is derived from an EMBL/GenBank/DDBJ whole genome shotgun (WGS) entry which is preliminary data.</text>
</comment>
<organism evidence="1 2">
    <name type="scientific">Acidisphaera rubrifaciens HS-AP3</name>
    <dbReference type="NCBI Taxonomy" id="1231350"/>
    <lineage>
        <taxon>Bacteria</taxon>
        <taxon>Pseudomonadati</taxon>
        <taxon>Pseudomonadota</taxon>
        <taxon>Alphaproteobacteria</taxon>
        <taxon>Acetobacterales</taxon>
        <taxon>Acetobacteraceae</taxon>
        <taxon>Acidisphaera</taxon>
    </lineage>
</organism>
<name>A0A0D6P589_9PROT</name>
<protein>
    <submittedName>
        <fullName evidence="1">Uncharacterized protein</fullName>
    </submittedName>
</protein>
<gene>
    <name evidence="1" type="ORF">Asru_0086_34</name>
</gene>
<evidence type="ECO:0000313" key="1">
    <source>
        <dbReference type="EMBL" id="GAN76358.1"/>
    </source>
</evidence>
<sequence length="117" mass="11966">MSLTPSAQILTTAAQAVVVTDALGRRLALRSITALDKLRLFKAAGPVLAQNEPWLGMALLACSVHAIDDVPVPMPANEHQIEALVARLGDSGIAAAAEALAPDEAVSMADTVVSAGN</sequence>
<dbReference type="EMBL" id="BANB01000086">
    <property type="protein sequence ID" value="GAN76358.1"/>
    <property type="molecule type" value="Genomic_DNA"/>
</dbReference>
<keyword evidence="2" id="KW-1185">Reference proteome</keyword>
<reference evidence="1 2" key="1">
    <citation type="submission" date="2012-11" db="EMBL/GenBank/DDBJ databases">
        <title>Whole genome sequence of Acidisphaera rubrifaciens HS-AP3.</title>
        <authorList>
            <person name="Azuma Y."/>
            <person name="Higashiura N."/>
            <person name="Hirakawa H."/>
            <person name="Matsushita K."/>
        </authorList>
    </citation>
    <scope>NUCLEOTIDE SEQUENCE [LARGE SCALE GENOMIC DNA]</scope>
    <source>
        <strain evidence="1 2">HS-AP3</strain>
    </source>
</reference>
<accession>A0A0D6P589</accession>
<dbReference type="Proteomes" id="UP000032680">
    <property type="component" value="Unassembled WGS sequence"/>
</dbReference>
<proteinExistence type="predicted"/>
<evidence type="ECO:0000313" key="2">
    <source>
        <dbReference type="Proteomes" id="UP000032680"/>
    </source>
</evidence>
<dbReference type="AlphaFoldDB" id="A0A0D6P589"/>